<proteinExistence type="inferred from homology"/>
<keyword evidence="5" id="KW-0812">Transmembrane</keyword>
<keyword evidence="3 10" id="KW-0813">Transport</keyword>
<evidence type="ECO:0000256" key="10">
    <source>
        <dbReference type="RuleBase" id="RU004004"/>
    </source>
</evidence>
<feature type="domain" description="NolW-like" evidence="12">
    <location>
        <begin position="218"/>
        <end position="286"/>
    </location>
</feature>
<gene>
    <name evidence="14" type="primary">gspD</name>
    <name evidence="14" type="ORF">QVN42_10005</name>
</gene>
<evidence type="ECO:0000256" key="3">
    <source>
        <dbReference type="ARBA" id="ARBA00022448"/>
    </source>
</evidence>
<dbReference type="AlphaFoldDB" id="A0AAW7K2I9"/>
<dbReference type="PROSITE" id="PS00875">
    <property type="entry name" value="T2SP_D"/>
    <property type="match status" value="1"/>
</dbReference>
<dbReference type="Gene3D" id="3.30.1370.120">
    <property type="match status" value="3"/>
</dbReference>
<keyword evidence="7" id="KW-0653">Protein transport</keyword>
<dbReference type="InterPro" id="IPR038591">
    <property type="entry name" value="NolW-like_sf"/>
</dbReference>
<dbReference type="NCBIfam" id="TIGR02517">
    <property type="entry name" value="type_II_gspD"/>
    <property type="match status" value="1"/>
</dbReference>
<feature type="domain" description="GspD-like N0" evidence="13">
    <location>
        <begin position="57"/>
        <end position="125"/>
    </location>
</feature>
<dbReference type="InterPro" id="IPR013356">
    <property type="entry name" value="T2SS_GspD"/>
</dbReference>
<accession>A0AAW7K2I9</accession>
<dbReference type="PRINTS" id="PR00811">
    <property type="entry name" value="BCTERIALGSPD"/>
</dbReference>
<dbReference type="InterPro" id="IPR050810">
    <property type="entry name" value="Bact_Secretion_Sys_Channel"/>
</dbReference>
<dbReference type="Pfam" id="PF03958">
    <property type="entry name" value="Secretin_N"/>
    <property type="match status" value="3"/>
</dbReference>
<evidence type="ECO:0000256" key="7">
    <source>
        <dbReference type="ARBA" id="ARBA00022927"/>
    </source>
</evidence>
<dbReference type="EMBL" id="JAUEHU010000008">
    <property type="protein sequence ID" value="MDN0087722.1"/>
    <property type="molecule type" value="Genomic_DNA"/>
</dbReference>
<sequence>MPLSIIKSIYVENDKRPFLLFLNILLNIKNKLCLSVAIITVQLCSVGTYANDYSVRLEDADIREFVNSASRILNKTIIMDPKVKGTISIRSYEKMDEDKYQQFFLNVLDVYGFTVIEMPNNILKVVPAKRAKGSASLIITQDDILNGDELINKIVPLKYVSAKNIAPLLRQLNDNTDSGSIVHYEPNNSLLITGRAAVVNRLISIIDKFDRESDSIAEVLKLKYASAMDIARTVNELLRASTSSKKEMPQVVKLVADERTNSILINGDAGARKNTVSIIRKLDQEQTADGNTKVIYLKYAKAENLLDVLNGVSTSLKDDKKKSSPAFSPNRKIMIKADNQTNALIISAAPTVMYDLEQVISKLDIRRAQVLVEAIIVEAQDGEGMNLGIQWANSYGGGVSLLDSGRTASGAQDNMSAVVNGMSGLATGFYRGNWSGLFTALATNSSNDILATPSIVTLDNMDAEFSVGQEVPVLSSQQTTPTDKVYNTISRQSVGIILKVKPQINKGDTVLLEIRQEVSSVAENSSADKDNIGSTFNKRIVNNAVLVKSGDTVVVGGLLDKKITNVINKVPILGDIPIIGALFRQNKDRVEKRNLILFIKPTIIREADDYLYETSDKFRAFNEKNENSRSLLVNSEVKVNEYSNKGRLSTINNKKVINLISRDINAFYGGRGGGIVDNHN</sequence>
<dbReference type="InterPro" id="IPR001775">
    <property type="entry name" value="GspD/PilQ"/>
</dbReference>
<dbReference type="Pfam" id="PF21305">
    <property type="entry name" value="type_II_gspD_N0"/>
    <property type="match status" value="1"/>
</dbReference>
<feature type="domain" description="NolW-like" evidence="12">
    <location>
        <begin position="292"/>
        <end position="369"/>
    </location>
</feature>
<dbReference type="GO" id="GO:0015628">
    <property type="term" value="P:protein secretion by the type II secretion system"/>
    <property type="evidence" value="ECO:0007669"/>
    <property type="project" value="InterPro"/>
</dbReference>
<keyword evidence="4" id="KW-1134">Transmembrane beta strand</keyword>
<keyword evidence="9" id="KW-0998">Cell outer membrane</keyword>
<evidence type="ECO:0000256" key="6">
    <source>
        <dbReference type="ARBA" id="ARBA00022729"/>
    </source>
</evidence>
<evidence type="ECO:0000259" key="13">
    <source>
        <dbReference type="Pfam" id="PF21305"/>
    </source>
</evidence>
<dbReference type="PANTHER" id="PTHR30332">
    <property type="entry name" value="PROBABLE GENERAL SECRETION PATHWAY PROTEIN D"/>
    <property type="match status" value="1"/>
</dbReference>
<comment type="subcellular location">
    <subcellularLocation>
        <location evidence="1 10">Cell outer membrane</location>
    </subcellularLocation>
</comment>
<dbReference type="GO" id="GO:0015627">
    <property type="term" value="C:type II protein secretion system complex"/>
    <property type="evidence" value="ECO:0007669"/>
    <property type="project" value="InterPro"/>
</dbReference>
<dbReference type="PANTHER" id="PTHR30332:SF24">
    <property type="entry name" value="SECRETIN GSPD-RELATED"/>
    <property type="match status" value="1"/>
</dbReference>
<comment type="caution">
    <text evidence="14">The sequence shown here is derived from an EMBL/GenBank/DDBJ whole genome shotgun (WGS) entry which is preliminary data.</text>
</comment>
<dbReference type="Proteomes" id="UP001167864">
    <property type="component" value="Unassembled WGS sequence"/>
</dbReference>
<feature type="domain" description="NolW-like" evidence="12">
    <location>
        <begin position="153"/>
        <end position="213"/>
    </location>
</feature>
<dbReference type="Pfam" id="PF00263">
    <property type="entry name" value="Secretin"/>
    <property type="match status" value="1"/>
</dbReference>
<evidence type="ECO:0000256" key="2">
    <source>
        <dbReference type="ARBA" id="ARBA00006980"/>
    </source>
</evidence>
<organism evidence="14 15">
    <name type="scientific">Yersinia nurmii</name>
    <dbReference type="NCBI Taxonomy" id="685706"/>
    <lineage>
        <taxon>Bacteria</taxon>
        <taxon>Pseudomonadati</taxon>
        <taxon>Pseudomonadota</taxon>
        <taxon>Gammaproteobacteria</taxon>
        <taxon>Enterobacterales</taxon>
        <taxon>Yersiniaceae</taxon>
        <taxon>Yersinia</taxon>
    </lineage>
</organism>
<reference evidence="14" key="1">
    <citation type="submission" date="2023-06" db="EMBL/GenBank/DDBJ databases">
        <authorList>
            <person name="Polev D.E."/>
            <person name="Saitova A.T."/>
            <person name="Bogumilchik E.A."/>
            <person name="Kokorina G.I."/>
            <person name="Voskresenskaia E.A."/>
        </authorList>
    </citation>
    <scope>NUCLEOTIDE SEQUENCE</scope>
    <source>
        <strain evidence="14">2145 StPb PI</strain>
    </source>
</reference>
<dbReference type="GO" id="GO:0009279">
    <property type="term" value="C:cell outer membrane"/>
    <property type="evidence" value="ECO:0007669"/>
    <property type="project" value="UniProtKB-SubCell"/>
</dbReference>
<keyword evidence="6" id="KW-0732">Signal</keyword>
<dbReference type="InterPro" id="IPR005644">
    <property type="entry name" value="NolW-like"/>
</dbReference>
<evidence type="ECO:0000256" key="8">
    <source>
        <dbReference type="ARBA" id="ARBA00023136"/>
    </source>
</evidence>
<evidence type="ECO:0000313" key="14">
    <source>
        <dbReference type="EMBL" id="MDN0087722.1"/>
    </source>
</evidence>
<name>A0AAW7K2I9_9GAMM</name>
<evidence type="ECO:0000256" key="1">
    <source>
        <dbReference type="ARBA" id="ARBA00004442"/>
    </source>
</evidence>
<evidence type="ECO:0000256" key="5">
    <source>
        <dbReference type="ARBA" id="ARBA00022692"/>
    </source>
</evidence>
<keyword evidence="8" id="KW-0472">Membrane</keyword>
<evidence type="ECO:0000259" key="12">
    <source>
        <dbReference type="Pfam" id="PF03958"/>
    </source>
</evidence>
<comment type="similarity">
    <text evidence="2">Belongs to the bacterial secretin family. GSP D subfamily.</text>
</comment>
<evidence type="ECO:0000313" key="15">
    <source>
        <dbReference type="Proteomes" id="UP001167864"/>
    </source>
</evidence>
<protein>
    <submittedName>
        <fullName evidence="14">Type II secretion system secretin GspD</fullName>
    </submittedName>
</protein>
<dbReference type="InterPro" id="IPR004845">
    <property type="entry name" value="T2SS_GspD_CS"/>
</dbReference>
<evidence type="ECO:0000256" key="4">
    <source>
        <dbReference type="ARBA" id="ARBA00022452"/>
    </source>
</evidence>
<evidence type="ECO:0000259" key="11">
    <source>
        <dbReference type="Pfam" id="PF00263"/>
    </source>
</evidence>
<feature type="domain" description="Type II/III secretion system secretin-like" evidence="11">
    <location>
        <begin position="440"/>
        <end position="605"/>
    </location>
</feature>
<dbReference type="RefSeq" id="WP_289817930.1">
    <property type="nucleotide sequence ID" value="NZ_JAUEHU010000008.1"/>
</dbReference>
<dbReference type="InterPro" id="IPR004846">
    <property type="entry name" value="T2SS/T3SS_dom"/>
</dbReference>
<evidence type="ECO:0000256" key="9">
    <source>
        <dbReference type="ARBA" id="ARBA00023237"/>
    </source>
</evidence>
<dbReference type="InterPro" id="IPR049371">
    <property type="entry name" value="GspD-like_N0"/>
</dbReference>